<sequence length="54" mass="5346">MTLAGFVLCGTGVAAVLVTEARRAAPARGSSDTGPADDHPSPGADRREPAARAA</sequence>
<proteinExistence type="predicted"/>
<evidence type="ECO:0000313" key="2">
    <source>
        <dbReference type="EMBL" id="OUE04829.1"/>
    </source>
</evidence>
<dbReference type="AlphaFoldDB" id="A0A251XNQ9"/>
<organism evidence="2 3">
    <name type="scientific">Clavibacter michiganensis subsp. michiganensis</name>
    <dbReference type="NCBI Taxonomy" id="33013"/>
    <lineage>
        <taxon>Bacteria</taxon>
        <taxon>Bacillati</taxon>
        <taxon>Actinomycetota</taxon>
        <taxon>Actinomycetes</taxon>
        <taxon>Micrococcales</taxon>
        <taxon>Microbacteriaceae</taxon>
        <taxon>Clavibacter</taxon>
    </lineage>
</organism>
<keyword evidence="3" id="KW-1185">Reference proteome</keyword>
<comment type="caution">
    <text evidence="2">The sequence shown here is derived from an EMBL/GenBank/DDBJ whole genome shotgun (WGS) entry which is preliminary data.</text>
</comment>
<dbReference type="Proteomes" id="UP000195062">
    <property type="component" value="Unassembled WGS sequence"/>
</dbReference>
<evidence type="ECO:0000313" key="3">
    <source>
        <dbReference type="Proteomes" id="UP000195062"/>
    </source>
</evidence>
<gene>
    <name evidence="2" type="ORF">CMMCAS07_07760</name>
</gene>
<accession>A0A251XNQ9</accession>
<feature type="compositionally biased region" description="Basic and acidic residues" evidence="1">
    <location>
        <begin position="36"/>
        <end position="54"/>
    </location>
</feature>
<evidence type="ECO:0000256" key="1">
    <source>
        <dbReference type="SAM" id="MobiDB-lite"/>
    </source>
</evidence>
<reference evidence="2 3" key="1">
    <citation type="submission" date="2016-08" db="EMBL/GenBank/DDBJ databases">
        <title>Genome sequence of Clavibacter michiganensis subsp. michiganensis strain CASJ007.</title>
        <authorList>
            <person name="Thapa S.P."/>
            <person name="Coaker G."/>
        </authorList>
    </citation>
    <scope>NUCLEOTIDE SEQUENCE [LARGE SCALE GENOMIC DNA]</scope>
    <source>
        <strain evidence="2">CASJ007</strain>
    </source>
</reference>
<feature type="region of interest" description="Disordered" evidence="1">
    <location>
        <begin position="23"/>
        <end position="54"/>
    </location>
</feature>
<protein>
    <submittedName>
        <fullName evidence="2">Uncharacterized protein</fullName>
    </submittedName>
</protein>
<name>A0A251XNQ9_CLAMM</name>
<dbReference type="EMBL" id="MDHH01000001">
    <property type="protein sequence ID" value="OUE04829.1"/>
    <property type="molecule type" value="Genomic_DNA"/>
</dbReference>